<evidence type="ECO:0000256" key="1">
    <source>
        <dbReference type="ARBA" id="ARBA00012528"/>
    </source>
</evidence>
<organism evidence="5 6">
    <name type="scientific">Uliginosibacterium sediminicola</name>
    <dbReference type="NCBI Taxonomy" id="2024550"/>
    <lineage>
        <taxon>Bacteria</taxon>
        <taxon>Pseudomonadati</taxon>
        <taxon>Pseudomonadota</taxon>
        <taxon>Betaproteobacteria</taxon>
        <taxon>Rhodocyclales</taxon>
        <taxon>Zoogloeaceae</taxon>
        <taxon>Uliginosibacterium</taxon>
    </lineage>
</organism>
<comment type="catalytic activity">
    <reaction evidence="2">
        <text>2 GTP = 3',3'-c-di-GMP + 2 diphosphate</text>
        <dbReference type="Rhea" id="RHEA:24898"/>
        <dbReference type="ChEBI" id="CHEBI:33019"/>
        <dbReference type="ChEBI" id="CHEBI:37565"/>
        <dbReference type="ChEBI" id="CHEBI:58805"/>
        <dbReference type="EC" id="2.7.7.65"/>
    </reaction>
</comment>
<sequence>MNSSSFQRFLARPVIAYGLLICLLIAMGTWLAYDFSRERERSVAETSRMALHKSQLLSSLFGDTFISADYILRDVADHIESALARKLPLADLTPLLARKLATVPALTQLAILDDKCVFTAMGKSVTLRFNKSNQRFCSTRNNEPGQSLHIQYMPAEKSASGNAVVVLSRVIYSKQGEVQAAVMAVISLDYAQRWIETFSISTYDILTILDQDGILIARNPPLLKYLGNRAPPPPGKTSFDHIRGTMTFITQSPMDGRERIFGLSRLEKFPFITIVGYDKEAALKSWQQRAWQFSCGYLALVFLSIAFLHAHLHTIAQSQTLNILATTDELTGIANRRYLLKSGEQEIVRAMRYEKPLSVLMIDIDLFKAINDSWGHHTGDRVIRNVADQMRAILRSVDICGRLGGEEFTAILPETDAQGAFALAERLRLAVANSEDARADDGQVIRHSISVGIATLSPDDSRFETLLKRSDLALYQAKENGRNRVQTAS</sequence>
<reference evidence="5 6" key="1">
    <citation type="journal article" date="2018" name="Int. J. Syst. Evol. Microbiol.">
        <title>Uliginosibacterium sediminicola sp. nov., isolated from freshwater sediment.</title>
        <authorList>
            <person name="Hwang W.M."/>
            <person name="Kim S.M."/>
            <person name="Kang K."/>
            <person name="Ahn T.Y."/>
        </authorList>
    </citation>
    <scope>NUCLEOTIDE SEQUENCE [LARGE SCALE GENOMIC DNA]</scope>
    <source>
        <strain evidence="5 6">M1-21</strain>
    </source>
</reference>
<name>A0ABU9YVB4_9RHOO</name>
<comment type="caution">
    <text evidence="5">The sequence shown here is derived from an EMBL/GenBank/DDBJ whole genome shotgun (WGS) entry which is preliminary data.</text>
</comment>
<keyword evidence="3" id="KW-0472">Membrane</keyword>
<dbReference type="CDD" id="cd01949">
    <property type="entry name" value="GGDEF"/>
    <property type="match status" value="1"/>
</dbReference>
<evidence type="ECO:0000256" key="2">
    <source>
        <dbReference type="ARBA" id="ARBA00034247"/>
    </source>
</evidence>
<dbReference type="InterPro" id="IPR050469">
    <property type="entry name" value="Diguanylate_Cyclase"/>
</dbReference>
<dbReference type="Proteomes" id="UP001410394">
    <property type="component" value="Unassembled WGS sequence"/>
</dbReference>
<dbReference type="SUPFAM" id="SSF55073">
    <property type="entry name" value="Nucleotide cyclase"/>
    <property type="match status" value="1"/>
</dbReference>
<evidence type="ECO:0000256" key="3">
    <source>
        <dbReference type="SAM" id="Phobius"/>
    </source>
</evidence>
<dbReference type="InterPro" id="IPR029787">
    <property type="entry name" value="Nucleotide_cyclase"/>
</dbReference>
<dbReference type="PANTHER" id="PTHR45138:SF9">
    <property type="entry name" value="DIGUANYLATE CYCLASE DGCM-RELATED"/>
    <property type="match status" value="1"/>
</dbReference>
<keyword evidence="5" id="KW-0808">Transferase</keyword>
<keyword evidence="3" id="KW-1133">Transmembrane helix</keyword>
<dbReference type="EC" id="2.7.7.65" evidence="1"/>
<dbReference type="CDD" id="cd12915">
    <property type="entry name" value="PDC2_DGC_like"/>
    <property type="match status" value="1"/>
</dbReference>
<gene>
    <name evidence="5" type="ORF">ABDB84_03785</name>
</gene>
<dbReference type="SMART" id="SM00267">
    <property type="entry name" value="GGDEF"/>
    <property type="match status" value="1"/>
</dbReference>
<protein>
    <recommendedName>
        <fullName evidence="1">diguanylate cyclase</fullName>
        <ecNumber evidence="1">2.7.7.65</ecNumber>
    </recommendedName>
</protein>
<accession>A0ABU9YVB4</accession>
<evidence type="ECO:0000313" key="5">
    <source>
        <dbReference type="EMBL" id="MEN3067587.1"/>
    </source>
</evidence>
<dbReference type="InterPro" id="IPR000160">
    <property type="entry name" value="GGDEF_dom"/>
</dbReference>
<dbReference type="PANTHER" id="PTHR45138">
    <property type="entry name" value="REGULATORY COMPONENTS OF SENSORY TRANSDUCTION SYSTEM"/>
    <property type="match status" value="1"/>
</dbReference>
<dbReference type="Gene3D" id="3.30.450.20">
    <property type="entry name" value="PAS domain"/>
    <property type="match status" value="2"/>
</dbReference>
<dbReference type="PROSITE" id="PS50887">
    <property type="entry name" value="GGDEF"/>
    <property type="match status" value="1"/>
</dbReference>
<dbReference type="EMBL" id="JBDIVE010000001">
    <property type="protein sequence ID" value="MEN3067587.1"/>
    <property type="molecule type" value="Genomic_DNA"/>
</dbReference>
<evidence type="ECO:0000259" key="4">
    <source>
        <dbReference type="PROSITE" id="PS50887"/>
    </source>
</evidence>
<dbReference type="NCBIfam" id="TIGR00254">
    <property type="entry name" value="GGDEF"/>
    <property type="match status" value="1"/>
</dbReference>
<keyword evidence="3" id="KW-0812">Transmembrane</keyword>
<dbReference type="Pfam" id="PF00990">
    <property type="entry name" value="GGDEF"/>
    <property type="match status" value="1"/>
</dbReference>
<dbReference type="RefSeq" id="WP_345918349.1">
    <property type="nucleotide sequence ID" value="NZ_JBDIVE010000001.1"/>
</dbReference>
<dbReference type="InterPro" id="IPR043128">
    <property type="entry name" value="Rev_trsase/Diguanyl_cyclase"/>
</dbReference>
<proteinExistence type="predicted"/>
<dbReference type="GO" id="GO:0052621">
    <property type="term" value="F:diguanylate cyclase activity"/>
    <property type="evidence" value="ECO:0007669"/>
    <property type="project" value="UniProtKB-EC"/>
</dbReference>
<feature type="domain" description="GGDEF" evidence="4">
    <location>
        <begin position="355"/>
        <end position="489"/>
    </location>
</feature>
<feature type="transmembrane region" description="Helical" evidence="3">
    <location>
        <begin position="293"/>
        <end position="312"/>
    </location>
</feature>
<dbReference type="Gene3D" id="3.30.70.270">
    <property type="match status" value="1"/>
</dbReference>
<feature type="transmembrane region" description="Helical" evidence="3">
    <location>
        <begin position="14"/>
        <end position="33"/>
    </location>
</feature>
<keyword evidence="6" id="KW-1185">Reference proteome</keyword>
<keyword evidence="5" id="KW-0548">Nucleotidyltransferase</keyword>
<evidence type="ECO:0000313" key="6">
    <source>
        <dbReference type="Proteomes" id="UP001410394"/>
    </source>
</evidence>